<dbReference type="AlphaFoldDB" id="A0A117NIW3"/>
<accession>A0A117NIW3</accession>
<dbReference type="EMBL" id="LKAM01000001">
    <property type="protein sequence ID" value="KUM50510.1"/>
    <property type="molecule type" value="Genomic_DNA"/>
</dbReference>
<protein>
    <submittedName>
        <fullName evidence="1">Uncharacterized protein</fullName>
    </submittedName>
</protein>
<gene>
    <name evidence="1" type="ORF">ABT39_MTgene353</name>
</gene>
<proteinExistence type="predicted"/>
<evidence type="ECO:0000313" key="1">
    <source>
        <dbReference type="EMBL" id="KUM50510.1"/>
    </source>
</evidence>
<keyword evidence="1" id="KW-0496">Mitochondrion</keyword>
<organism evidence="1">
    <name type="scientific">Picea glauca</name>
    <name type="common">White spruce</name>
    <name type="synonym">Pinus glauca</name>
    <dbReference type="NCBI Taxonomy" id="3330"/>
    <lineage>
        <taxon>Eukaryota</taxon>
        <taxon>Viridiplantae</taxon>
        <taxon>Streptophyta</taxon>
        <taxon>Embryophyta</taxon>
        <taxon>Tracheophyta</taxon>
        <taxon>Spermatophyta</taxon>
        <taxon>Pinopsida</taxon>
        <taxon>Pinidae</taxon>
        <taxon>Conifers I</taxon>
        <taxon>Pinales</taxon>
        <taxon>Pinaceae</taxon>
        <taxon>Picea</taxon>
    </lineage>
</organism>
<name>A0A117NIW3_PICGL</name>
<reference evidence="1" key="1">
    <citation type="journal article" date="2015" name="Genome Biol. Evol.">
        <title>Organellar Genomes of White Spruce (Picea glauca): Assembly and Annotation.</title>
        <authorList>
            <person name="Jackman S.D."/>
            <person name="Warren R.L."/>
            <person name="Gibb E.A."/>
            <person name="Vandervalk B.P."/>
            <person name="Mohamadi H."/>
            <person name="Chu J."/>
            <person name="Raymond A."/>
            <person name="Pleasance S."/>
            <person name="Coope R."/>
            <person name="Wildung M.R."/>
            <person name="Ritland C.E."/>
            <person name="Bousquet J."/>
            <person name="Jones S.J."/>
            <person name="Bohlmann J."/>
            <person name="Birol I."/>
        </authorList>
    </citation>
    <scope>NUCLEOTIDE SEQUENCE [LARGE SCALE GENOMIC DNA]</scope>
    <source>
        <tissue evidence="1">Flushing bud</tissue>
    </source>
</reference>
<sequence>MATEKFPIHDTDSTGQEDIFTEAMETEEEYFVSIITETATTPNGHSFPLSLGSHYSVSVPVWLITPRRSSCMIALQLESPFFTHAILNVLDELERRRPTFYYTKKLPSCGYAI</sequence>
<geneLocation type="mitochondrion" evidence="1"/>
<comment type="caution">
    <text evidence="1">The sequence shown here is derived from an EMBL/GenBank/DDBJ whole genome shotgun (WGS) entry which is preliminary data.</text>
</comment>